<dbReference type="PANTHER" id="PTHR12558">
    <property type="entry name" value="CELL DIVISION CYCLE 16,23,27"/>
    <property type="match status" value="1"/>
</dbReference>
<sequence>MFFQKLLLLGVAAVFMTMCVPPEQSDADADAAEFARLDSIRQVRCPRIFSSAAEFYKNRDWEATVRAYDELTDLGCDREEPQEVYLYYAIAYEYMGKYDSSELVLLKGLTYLPDNIDLRKRLAFSYDKQGKTDLRMDELDRLSFLAPEDLDIKSELAKLYGEQERYDDQIAVLKDLLELQPNNEGAQSDLAYAYDLSGRDPLDIYKNRFEKNPDNISYGLDYADKLVSADRPDDAADVLKQVVDVDPSSKVALRKLGNAYDMADKLFAAAKTYERLFRLDSRDFRVAVKIAEVYVENQDYSSAYDWADKAVNISEEGEAMGAKGNVYYKGFQSCRSIDISTDDRVVATLAYQLFEDAELKGYSRYSRSKDWLKENEVLFGKAQWFMMDADIKNRGYVKAEGECYKWVSERLDKEKGW</sequence>
<dbReference type="PROSITE" id="PS50005">
    <property type="entry name" value="TPR"/>
    <property type="match status" value="1"/>
</dbReference>
<dbReference type="Gene3D" id="1.25.40.10">
    <property type="entry name" value="Tetratricopeptide repeat domain"/>
    <property type="match status" value="2"/>
</dbReference>
<dbReference type="InterPro" id="IPR019734">
    <property type="entry name" value="TPR_rpt"/>
</dbReference>
<proteinExistence type="predicted"/>
<accession>A0A381UZT5</accession>
<dbReference type="InterPro" id="IPR011990">
    <property type="entry name" value="TPR-like_helical_dom_sf"/>
</dbReference>
<dbReference type="PANTHER" id="PTHR12558:SF13">
    <property type="entry name" value="CELL DIVISION CYCLE PROTEIN 27 HOMOLOG"/>
    <property type="match status" value="1"/>
</dbReference>
<dbReference type="EMBL" id="UINC01007495">
    <property type="protein sequence ID" value="SVA33646.1"/>
    <property type="molecule type" value="Genomic_DNA"/>
</dbReference>
<organism evidence="1">
    <name type="scientific">marine metagenome</name>
    <dbReference type="NCBI Taxonomy" id="408172"/>
    <lineage>
        <taxon>unclassified sequences</taxon>
        <taxon>metagenomes</taxon>
        <taxon>ecological metagenomes</taxon>
    </lineage>
</organism>
<dbReference type="AlphaFoldDB" id="A0A381UZT5"/>
<name>A0A381UZT5_9ZZZZ</name>
<gene>
    <name evidence="1" type="ORF">METZ01_LOCUS86500</name>
</gene>
<dbReference type="SUPFAM" id="SSF48452">
    <property type="entry name" value="TPR-like"/>
    <property type="match status" value="1"/>
</dbReference>
<reference evidence="1" key="1">
    <citation type="submission" date="2018-05" db="EMBL/GenBank/DDBJ databases">
        <authorList>
            <person name="Lanie J.A."/>
            <person name="Ng W.-L."/>
            <person name="Kazmierczak K.M."/>
            <person name="Andrzejewski T.M."/>
            <person name="Davidsen T.M."/>
            <person name="Wayne K.J."/>
            <person name="Tettelin H."/>
            <person name="Glass J.I."/>
            <person name="Rusch D."/>
            <person name="Podicherti R."/>
            <person name="Tsui H.-C.T."/>
            <person name="Winkler M.E."/>
        </authorList>
    </citation>
    <scope>NUCLEOTIDE SEQUENCE</scope>
</reference>
<evidence type="ECO:0000313" key="1">
    <source>
        <dbReference type="EMBL" id="SVA33646.1"/>
    </source>
</evidence>
<protein>
    <submittedName>
        <fullName evidence="1">Uncharacterized protein</fullName>
    </submittedName>
</protein>